<name>A0A8C2VJL6_CHILA</name>
<dbReference type="PANTHER" id="PTHR15273:SF5">
    <property type="entry name" value="DAN DOMAIN FAMILY MEMBER 5"/>
    <property type="match status" value="1"/>
</dbReference>
<feature type="region of interest" description="Disordered" evidence="7">
    <location>
        <begin position="70"/>
        <end position="89"/>
    </location>
</feature>
<dbReference type="InterPro" id="IPR029034">
    <property type="entry name" value="Cystine-knot_cytokine"/>
</dbReference>
<feature type="chain" id="PRO_5034402008" evidence="6">
    <location>
        <begin position="28"/>
        <end position="191"/>
    </location>
</feature>
<comment type="similarity">
    <text evidence="2 6">Belongs to the DAN family.</text>
</comment>
<dbReference type="PANTHER" id="PTHR15273">
    <property type="entry name" value="DAN DOMAIN FAMILY MEMBER 5"/>
    <property type="match status" value="1"/>
</dbReference>
<protein>
    <submittedName>
        <fullName evidence="9">DAN domain BMP antagonist family member 5</fullName>
    </submittedName>
</protein>
<evidence type="ECO:0000259" key="8">
    <source>
        <dbReference type="SMART" id="SM00041"/>
    </source>
</evidence>
<accession>A0A8C2VJL6</accession>
<dbReference type="Proteomes" id="UP000694398">
    <property type="component" value="Unassembled WGS sequence"/>
</dbReference>
<reference evidence="9" key="2">
    <citation type="submission" date="2025-09" db="UniProtKB">
        <authorList>
            <consortium name="Ensembl"/>
        </authorList>
    </citation>
    <scope>IDENTIFICATION</scope>
</reference>
<dbReference type="AlphaFoldDB" id="A0A8C2VJL6"/>
<feature type="compositionally biased region" description="Gly residues" evidence="7">
    <location>
        <begin position="70"/>
        <end position="85"/>
    </location>
</feature>
<dbReference type="Pfam" id="PF03045">
    <property type="entry name" value="DAN"/>
    <property type="match status" value="1"/>
</dbReference>
<evidence type="ECO:0000256" key="2">
    <source>
        <dbReference type="ARBA" id="ARBA00007872"/>
    </source>
</evidence>
<dbReference type="GO" id="GO:0003140">
    <property type="term" value="P:determination of left/right asymmetry in lateral mesoderm"/>
    <property type="evidence" value="ECO:0007669"/>
    <property type="project" value="Ensembl"/>
</dbReference>
<evidence type="ECO:0000256" key="5">
    <source>
        <dbReference type="ARBA" id="ARBA00023157"/>
    </source>
</evidence>
<evidence type="ECO:0000256" key="4">
    <source>
        <dbReference type="ARBA" id="ARBA00022729"/>
    </source>
</evidence>
<keyword evidence="3 6" id="KW-0964">Secreted</keyword>
<dbReference type="OrthoDB" id="10061784at2759"/>
<feature type="domain" description="CTCK" evidence="8">
    <location>
        <begin position="105"/>
        <end position="191"/>
    </location>
</feature>
<dbReference type="CTD" id="199699"/>
<dbReference type="GO" id="GO:0003281">
    <property type="term" value="P:ventricular septum development"/>
    <property type="evidence" value="ECO:0007669"/>
    <property type="project" value="Ensembl"/>
</dbReference>
<dbReference type="GO" id="GO:0003283">
    <property type="term" value="P:atrial septum development"/>
    <property type="evidence" value="ECO:0007669"/>
    <property type="project" value="Ensembl"/>
</dbReference>
<dbReference type="Ensembl" id="ENSCLAT00000016760.1">
    <property type="protein sequence ID" value="ENSCLAP00000016596.1"/>
    <property type="gene ID" value="ENSCLAG00000011402.1"/>
</dbReference>
<dbReference type="GO" id="GO:0061371">
    <property type="term" value="P:determination of heart left/right asymmetry"/>
    <property type="evidence" value="ECO:0007669"/>
    <property type="project" value="Ensembl"/>
</dbReference>
<evidence type="ECO:0000256" key="3">
    <source>
        <dbReference type="ARBA" id="ARBA00022525"/>
    </source>
</evidence>
<dbReference type="OMA" id="PVVLWCR"/>
<dbReference type="GeneTree" id="ENSGT00530000063926"/>
<dbReference type="GO" id="GO:0016015">
    <property type="term" value="F:morphogen activity"/>
    <property type="evidence" value="ECO:0007669"/>
    <property type="project" value="Ensembl"/>
</dbReference>
<comment type="subcellular location">
    <subcellularLocation>
        <location evidence="1 6">Secreted</location>
    </subcellularLocation>
</comment>
<dbReference type="GO" id="GO:0038101">
    <property type="term" value="P:sequestering of nodal from receptor via nodal binding"/>
    <property type="evidence" value="ECO:0007669"/>
    <property type="project" value="Ensembl"/>
</dbReference>
<evidence type="ECO:0000256" key="6">
    <source>
        <dbReference type="PIRNR" id="PIRNR027807"/>
    </source>
</evidence>
<dbReference type="InterPro" id="IPR016860">
    <property type="entry name" value="Cerberus"/>
</dbReference>
<feature type="signal peptide" evidence="6">
    <location>
        <begin position="1"/>
        <end position="27"/>
    </location>
</feature>
<evidence type="ECO:0000313" key="9">
    <source>
        <dbReference type="Ensembl" id="ENSCLAP00000016596.1"/>
    </source>
</evidence>
<dbReference type="SMART" id="SM00041">
    <property type="entry name" value="CT"/>
    <property type="match status" value="1"/>
</dbReference>
<dbReference type="InterPro" id="IPR006207">
    <property type="entry name" value="Cys_knot_C"/>
</dbReference>
<proteinExistence type="inferred from homology"/>
<dbReference type="GO" id="GO:0005576">
    <property type="term" value="C:extracellular region"/>
    <property type="evidence" value="ECO:0007669"/>
    <property type="project" value="UniProtKB-SubCell"/>
</dbReference>
<gene>
    <name evidence="9" type="primary">DAND5</name>
</gene>
<organism evidence="9 10">
    <name type="scientific">Chinchilla lanigera</name>
    <name type="common">Long-tailed chinchilla</name>
    <name type="synonym">Chinchilla villidera</name>
    <dbReference type="NCBI Taxonomy" id="34839"/>
    <lineage>
        <taxon>Eukaryota</taxon>
        <taxon>Metazoa</taxon>
        <taxon>Chordata</taxon>
        <taxon>Craniata</taxon>
        <taxon>Vertebrata</taxon>
        <taxon>Euteleostomi</taxon>
        <taxon>Mammalia</taxon>
        <taxon>Eutheria</taxon>
        <taxon>Euarchontoglires</taxon>
        <taxon>Glires</taxon>
        <taxon>Rodentia</taxon>
        <taxon>Hystricomorpha</taxon>
        <taxon>Chinchillidae</taxon>
        <taxon>Chinchilla</taxon>
    </lineage>
</organism>
<keyword evidence="4 6" id="KW-0732">Signal</keyword>
<dbReference type="GeneID" id="102014242"/>
<keyword evidence="5" id="KW-1015">Disulfide bond</keyword>
<dbReference type="Gene3D" id="2.10.90.10">
    <property type="entry name" value="Cystine-knot cytokines"/>
    <property type="match status" value="1"/>
</dbReference>
<dbReference type="InterPro" id="IPR004133">
    <property type="entry name" value="DAN_dom"/>
</dbReference>
<evidence type="ECO:0000256" key="7">
    <source>
        <dbReference type="SAM" id="MobiDB-lite"/>
    </source>
</evidence>
<dbReference type="RefSeq" id="XP_005381199.1">
    <property type="nucleotide sequence ID" value="XM_005381142.2"/>
</dbReference>
<dbReference type="GO" id="GO:0030512">
    <property type="term" value="P:negative regulation of transforming growth factor beta receptor signaling pathway"/>
    <property type="evidence" value="ECO:0007669"/>
    <property type="project" value="Ensembl"/>
</dbReference>
<dbReference type="GO" id="GO:0030514">
    <property type="term" value="P:negative regulation of BMP signaling pathway"/>
    <property type="evidence" value="ECO:0007669"/>
    <property type="project" value="Ensembl"/>
</dbReference>
<sequence>MARGLLRGLLTAVLGLLIGAWLPTGLGQPRSQVPLTQPWAATSRPRALVPLTPPTASALGSWKTFLGLQGGRRQGPGGPRRGQGVAGSLSLPLDPQEVTQERCRAVPFVQVLSRPSCTTVRIHNHLCFGQCSSLYVPGSAAASSSLCNSCVPARKRRVPVVLWCAVGGPASPRRVKTSTVLVEGCRCSPKL</sequence>
<evidence type="ECO:0000256" key="1">
    <source>
        <dbReference type="ARBA" id="ARBA00004613"/>
    </source>
</evidence>
<reference evidence="9" key="1">
    <citation type="submission" date="2025-08" db="UniProtKB">
        <authorList>
            <consortium name="Ensembl"/>
        </authorList>
    </citation>
    <scope>IDENTIFICATION</scope>
</reference>
<keyword evidence="10" id="KW-1185">Reference proteome</keyword>
<evidence type="ECO:0000313" key="10">
    <source>
        <dbReference type="Proteomes" id="UP000694398"/>
    </source>
</evidence>